<gene>
    <name evidence="8" type="ORF">INT48_005227</name>
</gene>
<keyword evidence="9" id="KW-1185">Reference proteome</keyword>
<proteinExistence type="predicted"/>
<dbReference type="GO" id="GO:0000977">
    <property type="term" value="F:RNA polymerase II transcription regulatory region sequence-specific DNA binding"/>
    <property type="evidence" value="ECO:0007669"/>
    <property type="project" value="TreeGrafter"/>
</dbReference>
<feature type="domain" description="C2H2-type" evidence="7">
    <location>
        <begin position="168"/>
        <end position="191"/>
    </location>
</feature>
<feature type="region of interest" description="Disordered" evidence="6">
    <location>
        <begin position="23"/>
        <end position="43"/>
    </location>
</feature>
<dbReference type="Proteomes" id="UP000613177">
    <property type="component" value="Unassembled WGS sequence"/>
</dbReference>
<feature type="domain" description="C2H2-type" evidence="7">
    <location>
        <begin position="253"/>
        <end position="280"/>
    </location>
</feature>
<accession>A0A8H7VTD9</accession>
<feature type="domain" description="C2H2-type" evidence="7">
    <location>
        <begin position="81"/>
        <end position="110"/>
    </location>
</feature>
<keyword evidence="3 5" id="KW-0863">Zinc-finger</keyword>
<protein>
    <recommendedName>
        <fullName evidence="7">C2H2-type domain-containing protein</fullName>
    </recommendedName>
</protein>
<feature type="compositionally biased region" description="Basic and acidic residues" evidence="6">
    <location>
        <begin position="26"/>
        <end position="40"/>
    </location>
</feature>
<sequence length="343" mass="40398">MSDSSKRRKVEYTCQYCDKSYKKPSRLAEHERTHTGEVEKKKKKKKFQRPFKCAHVGCDKAYFRSSHLTAHERIHLNIKDFCCSFDDCTAAFSTKQHLSRHEKIHASPVIKCEFPGCNAEFTKRFQLRWHKASHEKSAHPCPVCQTVFDSLPALEKHQDRVHENPVTYNCSLCQNVFAKWTELRKHIQTDHPIRCTLCKKVYSKTFNLRQHIKEKHTEQEIIPCDWPGCESVLQTKRSFKMHVALVHEQDIRFKCEICNKGFPYKSILDRHKGSHTPKSKSASPRPKKSIIEQLTGFNHYTKNEKFECPFPQCQFKFTNSHLLRRHIEGKNHVEDVKSFEQSR</sequence>
<keyword evidence="2" id="KW-0677">Repeat</keyword>
<dbReference type="PANTHER" id="PTHR24379">
    <property type="entry name" value="KRAB AND ZINC FINGER DOMAIN-CONTAINING"/>
    <property type="match status" value="1"/>
</dbReference>
<reference evidence="8" key="1">
    <citation type="submission" date="2021-01" db="EMBL/GenBank/DDBJ databases">
        <title>Metabolic potential, ecology and presence of endohyphal bacteria is reflected in genomic diversity of Mucoromycotina.</title>
        <authorList>
            <person name="Muszewska A."/>
            <person name="Okrasinska A."/>
            <person name="Steczkiewicz K."/>
            <person name="Drgas O."/>
            <person name="Orlowska M."/>
            <person name="Perlinska-Lenart U."/>
            <person name="Aleksandrzak-Piekarczyk T."/>
            <person name="Szatraj K."/>
            <person name="Zielenkiewicz U."/>
            <person name="Pilsyk S."/>
            <person name="Malc E."/>
            <person name="Mieczkowski P."/>
            <person name="Kruszewska J.S."/>
            <person name="Biernat P."/>
            <person name="Pawlowska J."/>
        </authorList>
    </citation>
    <scope>NUCLEOTIDE SEQUENCE</scope>
    <source>
        <strain evidence="8">WA0000018081</strain>
    </source>
</reference>
<feature type="domain" description="C2H2-type" evidence="7">
    <location>
        <begin position="12"/>
        <end position="39"/>
    </location>
</feature>
<dbReference type="GO" id="GO:0008270">
    <property type="term" value="F:zinc ion binding"/>
    <property type="evidence" value="ECO:0007669"/>
    <property type="project" value="UniProtKB-KW"/>
</dbReference>
<keyword evidence="1" id="KW-0479">Metal-binding</keyword>
<feature type="non-terminal residue" evidence="8">
    <location>
        <position position="1"/>
    </location>
</feature>
<dbReference type="PANTHER" id="PTHR24379:SF127">
    <property type="entry name" value="BLOODY FINGERS-RELATED"/>
    <property type="match status" value="1"/>
</dbReference>
<feature type="region of interest" description="Disordered" evidence="6">
    <location>
        <begin position="269"/>
        <end position="288"/>
    </location>
</feature>
<name>A0A8H7VTD9_9FUNG</name>
<dbReference type="FunFam" id="3.30.160.60:FF:001818">
    <property type="entry name" value="GDNF-inducible zinc finger protein 1 isoform X1"/>
    <property type="match status" value="1"/>
</dbReference>
<dbReference type="AlphaFoldDB" id="A0A8H7VTD9"/>
<dbReference type="InterPro" id="IPR013087">
    <property type="entry name" value="Znf_C2H2_type"/>
</dbReference>
<evidence type="ECO:0000256" key="5">
    <source>
        <dbReference type="PROSITE-ProRule" id="PRU00042"/>
    </source>
</evidence>
<dbReference type="SUPFAM" id="SSF57667">
    <property type="entry name" value="beta-beta-alpha zinc fingers"/>
    <property type="match status" value="5"/>
</dbReference>
<evidence type="ECO:0000256" key="2">
    <source>
        <dbReference type="ARBA" id="ARBA00022737"/>
    </source>
</evidence>
<dbReference type="PROSITE" id="PS50157">
    <property type="entry name" value="ZINC_FINGER_C2H2_2"/>
    <property type="match status" value="7"/>
</dbReference>
<dbReference type="EMBL" id="JAEPRE010000067">
    <property type="protein sequence ID" value="KAG2233886.1"/>
    <property type="molecule type" value="Genomic_DNA"/>
</dbReference>
<dbReference type="GO" id="GO:0000981">
    <property type="term" value="F:DNA-binding transcription factor activity, RNA polymerase II-specific"/>
    <property type="evidence" value="ECO:0007669"/>
    <property type="project" value="TreeGrafter"/>
</dbReference>
<dbReference type="Gene3D" id="3.30.160.60">
    <property type="entry name" value="Classic Zinc Finger"/>
    <property type="match status" value="6"/>
</dbReference>
<evidence type="ECO:0000313" key="9">
    <source>
        <dbReference type="Proteomes" id="UP000613177"/>
    </source>
</evidence>
<dbReference type="Pfam" id="PF00096">
    <property type="entry name" value="zf-C2H2"/>
    <property type="match status" value="6"/>
</dbReference>
<dbReference type="GO" id="GO:0005634">
    <property type="term" value="C:nucleus"/>
    <property type="evidence" value="ECO:0007669"/>
    <property type="project" value="TreeGrafter"/>
</dbReference>
<feature type="domain" description="C2H2-type" evidence="7">
    <location>
        <begin position="51"/>
        <end position="80"/>
    </location>
</feature>
<evidence type="ECO:0000256" key="4">
    <source>
        <dbReference type="ARBA" id="ARBA00022833"/>
    </source>
</evidence>
<evidence type="ECO:0000313" key="8">
    <source>
        <dbReference type="EMBL" id="KAG2233886.1"/>
    </source>
</evidence>
<dbReference type="FunFam" id="3.30.160.60:FF:000125">
    <property type="entry name" value="Putative zinc finger protein 143"/>
    <property type="match status" value="1"/>
</dbReference>
<evidence type="ECO:0000256" key="6">
    <source>
        <dbReference type="SAM" id="MobiDB-lite"/>
    </source>
</evidence>
<keyword evidence="4" id="KW-0862">Zinc</keyword>
<dbReference type="PROSITE" id="PS00028">
    <property type="entry name" value="ZINC_FINGER_C2H2_1"/>
    <property type="match status" value="8"/>
</dbReference>
<feature type="domain" description="C2H2-type" evidence="7">
    <location>
        <begin position="306"/>
        <end position="337"/>
    </location>
</feature>
<organism evidence="8 9">
    <name type="scientific">Thamnidium elegans</name>
    <dbReference type="NCBI Taxonomy" id="101142"/>
    <lineage>
        <taxon>Eukaryota</taxon>
        <taxon>Fungi</taxon>
        <taxon>Fungi incertae sedis</taxon>
        <taxon>Mucoromycota</taxon>
        <taxon>Mucoromycotina</taxon>
        <taxon>Mucoromycetes</taxon>
        <taxon>Mucorales</taxon>
        <taxon>Mucorineae</taxon>
        <taxon>Mucoraceae</taxon>
        <taxon>Thamnidium</taxon>
    </lineage>
</organism>
<evidence type="ECO:0000259" key="7">
    <source>
        <dbReference type="PROSITE" id="PS50157"/>
    </source>
</evidence>
<feature type="domain" description="C2H2-type" evidence="7">
    <location>
        <begin position="193"/>
        <end position="221"/>
    </location>
</feature>
<evidence type="ECO:0000256" key="3">
    <source>
        <dbReference type="ARBA" id="ARBA00022771"/>
    </source>
</evidence>
<dbReference type="SMART" id="SM00355">
    <property type="entry name" value="ZnF_C2H2"/>
    <property type="match status" value="10"/>
</dbReference>
<evidence type="ECO:0000256" key="1">
    <source>
        <dbReference type="ARBA" id="ARBA00022723"/>
    </source>
</evidence>
<comment type="caution">
    <text evidence="8">The sequence shown here is derived from an EMBL/GenBank/DDBJ whole genome shotgun (WGS) entry which is preliminary data.</text>
</comment>
<dbReference type="InterPro" id="IPR036236">
    <property type="entry name" value="Znf_C2H2_sf"/>
</dbReference>